<name>A0A5S6Q9G2_TRIMR</name>
<accession>A0A5S6Q9G2</accession>
<feature type="transmembrane region" description="Helical" evidence="1">
    <location>
        <begin position="126"/>
        <end position="142"/>
    </location>
</feature>
<proteinExistence type="predicted"/>
<feature type="transmembrane region" description="Helical" evidence="1">
    <location>
        <begin position="222"/>
        <end position="240"/>
    </location>
</feature>
<dbReference type="WBParaSite" id="TMUE_1000003828.1">
    <property type="protein sequence ID" value="TMUE_1000003828.1"/>
    <property type="gene ID" value="WBGene00298804"/>
</dbReference>
<feature type="transmembrane region" description="Helical" evidence="1">
    <location>
        <begin position="91"/>
        <end position="114"/>
    </location>
</feature>
<evidence type="ECO:0000313" key="3">
    <source>
        <dbReference type="WBParaSite" id="TMUE_1000003828.1"/>
    </source>
</evidence>
<sequence>MIDIIQCFLIHLFCSLMTSMEHNALQFLSNFNVWDYHFMHHFFTFSCLLIAALFGKIQKQLVSWKAVAPVGVTRLLSTIGINMLVDGSREGKLFMLRCTDCLLTFFVLAILANVFGLKKKQPRHRAMLVVPLAMLSSMSWFYPLTWDVHMSALIALPLTIIAGGLHNIFTYNQFQKLNVSFEVYLLNVSGFASALLLIPMVLNRIFCFSCTESANDELQFEFVDYAIFIGALVTMTGLIYTQYLMMCHCHPVDYLVLRHFKYTLAAAGQQVTQSFMHANAVNVTAQLISIAVNFCNGNCQDSTGLDEDSRRTCRSRMVLKISWWRAIAETRKRQKTTQGKQL</sequence>
<dbReference type="AlphaFoldDB" id="A0A5S6Q9G2"/>
<dbReference type="Proteomes" id="UP000046395">
    <property type="component" value="Unassembled WGS sequence"/>
</dbReference>
<reference evidence="3" key="1">
    <citation type="submission" date="2019-12" db="UniProtKB">
        <authorList>
            <consortium name="WormBaseParasite"/>
        </authorList>
    </citation>
    <scope>IDENTIFICATION</scope>
</reference>
<feature type="transmembrane region" description="Helical" evidence="1">
    <location>
        <begin position="36"/>
        <end position="54"/>
    </location>
</feature>
<keyword evidence="1" id="KW-0472">Membrane</keyword>
<keyword evidence="1" id="KW-0812">Transmembrane</keyword>
<evidence type="ECO:0000256" key="1">
    <source>
        <dbReference type="SAM" id="Phobius"/>
    </source>
</evidence>
<keyword evidence="2" id="KW-1185">Reference proteome</keyword>
<protein>
    <submittedName>
        <fullName evidence="3">Sugar phosphate transporter domain-containing protein</fullName>
    </submittedName>
</protein>
<feature type="transmembrane region" description="Helical" evidence="1">
    <location>
        <begin position="181"/>
        <end position="202"/>
    </location>
</feature>
<feature type="transmembrane region" description="Helical" evidence="1">
    <location>
        <begin position="148"/>
        <end position="169"/>
    </location>
</feature>
<organism evidence="2 3">
    <name type="scientific">Trichuris muris</name>
    <name type="common">Mouse whipworm</name>
    <dbReference type="NCBI Taxonomy" id="70415"/>
    <lineage>
        <taxon>Eukaryota</taxon>
        <taxon>Metazoa</taxon>
        <taxon>Ecdysozoa</taxon>
        <taxon>Nematoda</taxon>
        <taxon>Enoplea</taxon>
        <taxon>Dorylaimia</taxon>
        <taxon>Trichinellida</taxon>
        <taxon>Trichuridae</taxon>
        <taxon>Trichuris</taxon>
    </lineage>
</organism>
<keyword evidence="1" id="KW-1133">Transmembrane helix</keyword>
<feature type="transmembrane region" description="Helical" evidence="1">
    <location>
        <begin position="66"/>
        <end position="85"/>
    </location>
</feature>
<evidence type="ECO:0000313" key="2">
    <source>
        <dbReference type="Proteomes" id="UP000046395"/>
    </source>
</evidence>